<dbReference type="Proteomes" id="UP000604475">
    <property type="component" value="Unassembled WGS sequence"/>
</dbReference>
<evidence type="ECO:0000313" key="2">
    <source>
        <dbReference type="Proteomes" id="UP000604475"/>
    </source>
</evidence>
<comment type="caution">
    <text evidence="1">The sequence shown here is derived from an EMBL/GenBank/DDBJ whole genome shotgun (WGS) entry which is preliminary data.</text>
</comment>
<dbReference type="EMBL" id="JAEACQ010000365">
    <property type="protein sequence ID" value="MBL7633033.1"/>
    <property type="molecule type" value="Genomic_DNA"/>
</dbReference>
<evidence type="ECO:0000313" key="1">
    <source>
        <dbReference type="EMBL" id="MBL7633033.1"/>
    </source>
</evidence>
<accession>A0A937RIS9</accession>
<keyword evidence="2" id="KW-1185">Reference proteome</keyword>
<proteinExistence type="predicted"/>
<gene>
    <name evidence="1" type="ORF">I7412_38955</name>
</gene>
<organism evidence="1 2">
    <name type="scientific">Frankia nepalensis</name>
    <dbReference type="NCBI Taxonomy" id="1836974"/>
    <lineage>
        <taxon>Bacteria</taxon>
        <taxon>Bacillati</taxon>
        <taxon>Actinomycetota</taxon>
        <taxon>Actinomycetes</taxon>
        <taxon>Frankiales</taxon>
        <taxon>Frankiaceae</taxon>
        <taxon>Frankia</taxon>
    </lineage>
</organism>
<dbReference type="RefSeq" id="WP_203006549.1">
    <property type="nucleotide sequence ID" value="NZ_JADWYU010000378.1"/>
</dbReference>
<dbReference type="AlphaFoldDB" id="A0A937RIS9"/>
<reference evidence="1" key="1">
    <citation type="submission" date="2020-12" db="EMBL/GenBank/DDBJ databases">
        <title>Genomic characterization of non-nitrogen-fixing Frankia strains.</title>
        <authorList>
            <person name="Carlos-Shanley C."/>
            <person name="Guerra T."/>
            <person name="Hahn D."/>
        </authorList>
    </citation>
    <scope>NUCLEOTIDE SEQUENCE</scope>
    <source>
        <strain evidence="1">CN6</strain>
    </source>
</reference>
<dbReference type="Gene3D" id="3.10.180.10">
    <property type="entry name" value="2,3-Dihydroxybiphenyl 1,2-Dioxygenase, domain 1"/>
    <property type="match status" value="1"/>
</dbReference>
<dbReference type="SUPFAM" id="SSF54593">
    <property type="entry name" value="Glyoxalase/Bleomycin resistance protein/Dihydroxybiphenyl dioxygenase"/>
    <property type="match status" value="1"/>
</dbReference>
<sequence>MVAAQITLIVLYCSDLSACRDFYRSLGLAFERERHGSGLEHYAATLSGGAVLELYPAGSRGETGRIRLGLTASQGEMGIFLEPGDHILRDPEGRVVDIHVTS</sequence>
<protein>
    <submittedName>
        <fullName evidence="1">VOC family protein</fullName>
    </submittedName>
</protein>
<dbReference type="InterPro" id="IPR029068">
    <property type="entry name" value="Glyas_Bleomycin-R_OHBP_Dase"/>
</dbReference>
<name>A0A937RIS9_9ACTN</name>